<keyword evidence="2" id="KW-1185">Reference proteome</keyword>
<sequence>MRGRGRPWGGRLKEERHAVSKINRAVSMKIAIKDRKGCNISAVRNRLKTVSQRRVDETKRFDSTLYRVSSWRDEKNWRRRRRAPNFIETVLARDEM</sequence>
<name>A0A5B7FDF0_PORTR</name>
<comment type="caution">
    <text evidence="1">The sequence shown here is derived from an EMBL/GenBank/DDBJ whole genome shotgun (WGS) entry which is preliminary data.</text>
</comment>
<reference evidence="1 2" key="1">
    <citation type="submission" date="2019-05" db="EMBL/GenBank/DDBJ databases">
        <title>Another draft genome of Portunus trituberculatus and its Hox gene families provides insights of decapod evolution.</title>
        <authorList>
            <person name="Jeong J.-H."/>
            <person name="Song I."/>
            <person name="Kim S."/>
            <person name="Choi T."/>
            <person name="Kim D."/>
            <person name="Ryu S."/>
            <person name="Kim W."/>
        </authorList>
    </citation>
    <scope>NUCLEOTIDE SEQUENCE [LARGE SCALE GENOMIC DNA]</scope>
    <source>
        <tissue evidence="1">Muscle</tissue>
    </source>
</reference>
<evidence type="ECO:0000313" key="1">
    <source>
        <dbReference type="EMBL" id="MPC42524.1"/>
    </source>
</evidence>
<dbReference type="Proteomes" id="UP000324222">
    <property type="component" value="Unassembled WGS sequence"/>
</dbReference>
<dbReference type="EMBL" id="VSRR010005469">
    <property type="protein sequence ID" value="MPC42524.1"/>
    <property type="molecule type" value="Genomic_DNA"/>
</dbReference>
<gene>
    <name evidence="1" type="ORF">E2C01_036146</name>
</gene>
<accession>A0A5B7FDF0</accession>
<organism evidence="1 2">
    <name type="scientific">Portunus trituberculatus</name>
    <name type="common">Swimming crab</name>
    <name type="synonym">Neptunus trituberculatus</name>
    <dbReference type="NCBI Taxonomy" id="210409"/>
    <lineage>
        <taxon>Eukaryota</taxon>
        <taxon>Metazoa</taxon>
        <taxon>Ecdysozoa</taxon>
        <taxon>Arthropoda</taxon>
        <taxon>Crustacea</taxon>
        <taxon>Multicrustacea</taxon>
        <taxon>Malacostraca</taxon>
        <taxon>Eumalacostraca</taxon>
        <taxon>Eucarida</taxon>
        <taxon>Decapoda</taxon>
        <taxon>Pleocyemata</taxon>
        <taxon>Brachyura</taxon>
        <taxon>Eubrachyura</taxon>
        <taxon>Portunoidea</taxon>
        <taxon>Portunidae</taxon>
        <taxon>Portuninae</taxon>
        <taxon>Portunus</taxon>
    </lineage>
</organism>
<proteinExistence type="predicted"/>
<dbReference type="AlphaFoldDB" id="A0A5B7FDF0"/>
<evidence type="ECO:0000313" key="2">
    <source>
        <dbReference type="Proteomes" id="UP000324222"/>
    </source>
</evidence>
<protein>
    <submittedName>
        <fullName evidence="1">Uncharacterized protein</fullName>
    </submittedName>
</protein>